<dbReference type="SMART" id="SM00028">
    <property type="entry name" value="TPR"/>
    <property type="match status" value="4"/>
</dbReference>
<dbReference type="HOGENOM" id="CLU_002404_2_0_10"/>
<evidence type="ECO:0000256" key="4">
    <source>
        <dbReference type="SAM" id="SignalP"/>
    </source>
</evidence>
<keyword evidence="2" id="KW-0175">Coiled coil</keyword>
<dbReference type="InterPro" id="IPR019734">
    <property type="entry name" value="TPR_rpt"/>
</dbReference>
<feature type="domain" description="CHAT" evidence="5">
    <location>
        <begin position="725"/>
        <end position="1022"/>
    </location>
</feature>
<dbReference type="Pfam" id="PF13424">
    <property type="entry name" value="TPR_12"/>
    <property type="match status" value="2"/>
</dbReference>
<dbReference type="PANTHER" id="PTHR10098:SF112">
    <property type="entry name" value="SLR0380 PROTEIN"/>
    <property type="match status" value="1"/>
</dbReference>
<dbReference type="Gene3D" id="1.25.40.10">
    <property type="entry name" value="Tetratricopeptide repeat domain"/>
    <property type="match status" value="2"/>
</dbReference>
<keyword evidence="3" id="KW-0472">Membrane</keyword>
<dbReference type="SUPFAM" id="SSF81901">
    <property type="entry name" value="HCP-like"/>
    <property type="match status" value="1"/>
</dbReference>
<dbReference type="InterPro" id="IPR024983">
    <property type="entry name" value="CHAT_dom"/>
</dbReference>
<dbReference type="SUPFAM" id="SSF48452">
    <property type="entry name" value="TPR-like"/>
    <property type="match status" value="2"/>
</dbReference>
<keyword evidence="4" id="KW-0732">Signal</keyword>
<dbReference type="STRING" id="984262.SGRA_3715"/>
<feature type="repeat" description="TPR" evidence="1">
    <location>
        <begin position="244"/>
        <end position="277"/>
    </location>
</feature>
<evidence type="ECO:0000256" key="3">
    <source>
        <dbReference type="SAM" id="Phobius"/>
    </source>
</evidence>
<evidence type="ECO:0000313" key="6">
    <source>
        <dbReference type="EMBL" id="AFC26431.1"/>
    </source>
</evidence>
<dbReference type="InterPro" id="IPR011990">
    <property type="entry name" value="TPR-like_helical_dom_sf"/>
</dbReference>
<dbReference type="Proteomes" id="UP000007519">
    <property type="component" value="Chromosome"/>
</dbReference>
<protein>
    <submittedName>
        <fullName evidence="6">TPR repeat-containing protein</fullName>
    </submittedName>
</protein>
<dbReference type="PROSITE" id="PS51257">
    <property type="entry name" value="PROKAR_LIPOPROTEIN"/>
    <property type="match status" value="1"/>
</dbReference>
<keyword evidence="7" id="KW-1185">Reference proteome</keyword>
<dbReference type="Pfam" id="PF12770">
    <property type="entry name" value="CHAT"/>
    <property type="match status" value="1"/>
</dbReference>
<dbReference type="PANTHER" id="PTHR10098">
    <property type="entry name" value="RAPSYN-RELATED"/>
    <property type="match status" value="1"/>
</dbReference>
<proteinExistence type="predicted"/>
<feature type="chain" id="PRO_5003604731" evidence="4">
    <location>
        <begin position="26"/>
        <end position="1061"/>
    </location>
</feature>
<organism evidence="6 7">
    <name type="scientific">Saprospira grandis (strain Lewin)</name>
    <dbReference type="NCBI Taxonomy" id="984262"/>
    <lineage>
        <taxon>Bacteria</taxon>
        <taxon>Pseudomonadati</taxon>
        <taxon>Bacteroidota</taxon>
        <taxon>Saprospiria</taxon>
        <taxon>Saprospirales</taxon>
        <taxon>Saprospiraceae</taxon>
        <taxon>Saprospira</taxon>
    </lineage>
</organism>
<feature type="coiled-coil region" evidence="2">
    <location>
        <begin position="598"/>
        <end position="625"/>
    </location>
</feature>
<dbReference type="eggNOG" id="COG1481">
    <property type="taxonomic scope" value="Bacteria"/>
</dbReference>
<feature type="signal peptide" evidence="4">
    <location>
        <begin position="1"/>
        <end position="25"/>
    </location>
</feature>
<dbReference type="AlphaFoldDB" id="H6L701"/>
<gene>
    <name evidence="6" type="ordered locus">SGRA_3715</name>
</gene>
<evidence type="ECO:0000259" key="5">
    <source>
        <dbReference type="Pfam" id="PF12770"/>
    </source>
</evidence>
<reference evidence="6 7" key="1">
    <citation type="journal article" date="2012" name="Stand. Genomic Sci.">
        <title>Complete genome sequencing and analysis of Saprospira grandis str. Lewin, a predatory marine bacterium.</title>
        <authorList>
            <person name="Saw J.H."/>
            <person name="Yuryev A."/>
            <person name="Kanbe M."/>
            <person name="Hou S."/>
            <person name="Young A.G."/>
            <person name="Aizawa S."/>
            <person name="Alam M."/>
        </authorList>
    </citation>
    <scope>NUCLEOTIDE SEQUENCE [LARGE SCALE GENOMIC DNA]</scope>
    <source>
        <strain evidence="6 7">Lewin</strain>
    </source>
</reference>
<accession>H6L701</accession>
<keyword evidence="3" id="KW-0812">Transmembrane</keyword>
<keyword evidence="3" id="KW-1133">Transmembrane helix</keyword>
<feature type="transmembrane region" description="Helical" evidence="3">
    <location>
        <begin position="1034"/>
        <end position="1055"/>
    </location>
</feature>
<evidence type="ECO:0000256" key="2">
    <source>
        <dbReference type="SAM" id="Coils"/>
    </source>
</evidence>
<dbReference type="KEGG" id="sgn:SGRA_3715"/>
<dbReference type="OrthoDB" id="9771112at2"/>
<dbReference type="RefSeq" id="WP_015694020.1">
    <property type="nucleotide sequence ID" value="NC_016940.1"/>
</dbReference>
<dbReference type="PROSITE" id="PS50005">
    <property type="entry name" value="TPR"/>
    <property type="match status" value="1"/>
</dbReference>
<dbReference type="EMBL" id="CP002831">
    <property type="protein sequence ID" value="AFC26431.1"/>
    <property type="molecule type" value="Genomic_DNA"/>
</dbReference>
<dbReference type="eggNOG" id="COG4995">
    <property type="taxonomic scope" value="Bacteria"/>
</dbReference>
<dbReference type="eggNOG" id="COG2909">
    <property type="taxonomic scope" value="Bacteria"/>
</dbReference>
<name>H6L701_SAPGL</name>
<evidence type="ECO:0000313" key="7">
    <source>
        <dbReference type="Proteomes" id="UP000007519"/>
    </source>
</evidence>
<sequence>MKPSTIYYSVLLGLFCLFAAPHLSAQSCPQQDSSQAFAAFEAAKKAMGQGQAGQAFDQMEKAKKLLAQAGCWENWTRISYNKAIMHKRAGQMQAMKNELRLAQTTALQQLPENDPWQGHIAYLFGRFYMGQGALDTAKLYFLQSRFTYKFAQSWKDYAQASRALAETSLYMQDYRLMERYLDDAFTITQEQLNNDLPSLRKILQLYGALYYRTGDYESALDRTKTTLEIVKEAMQSRQDSIEVASYYNNIGLLYIEIGDVDKAEDYCRNALNLSSQLGDLFRIANTYTNLAELTRKKAAYSRAYNNFKKAEDALNRMSPKEQAANAAIQARIQLNLGWAEVAWEIGKKKEAFALLAQTENWQKRLRFKTESTFLLYGRFFRLQKDWEQAKNKLDKALEEGQKTYSSGKHPDLARIYLERALLFAQQPKTEIGQALMALEQATEALQMKAGLAATEELSAVSDRELLLEVMEVQIKLYDQAGQEEMAYRLALKAASLAYELRNSFKSEGSRLFLLQRLIPIYEQALAIVYKRYQKQPKTDYLLEAFQLVERSKALLLLEALQTENARAFGGLPKKLLKEERRLSRELAKKRKQYFEAQLANNAAQMDALDKELLALKRESQRLQDTLEANYYDYFRLKYEDKTPSLEQLQKKLDTGERFLEYFSAQDGFYLLALSPKSGELFYLPKGEDFNRKMRNFRLALTNSSWLKEEQKTLALKQLLIAEGWDLYQQFVAPALKAEGIDKILLVPDGLLNYIPFEVLLSEAPAPEEVRQPSFKTLPYLLKRYNVHYHYSAALLLYERPKIKSGRVLGMAPSYAYDAAAHASGTDSRQHHIRSSVDDLPGAKAEIQQLSKAFKGLFLYGQQANETEFKKQISKEEYALIHLAMHGWVDEERPEYSNLVFSHRHDSLEDDLLHAYELNLLKIKANLVVLSACETGFGKYERGEGVVSLGRGFMYAGVPALVMTLWPINDQATAILMQDFYEGLSAGKSKSEALRQAKLNYLDAAGDISSHPFFWASFIELGDDRPIKLSRAGNWKLYLLLTALIILLLGLLARYFRPQSGN</sequence>
<keyword evidence="1" id="KW-0802">TPR repeat</keyword>
<evidence type="ECO:0000256" key="1">
    <source>
        <dbReference type="PROSITE-ProRule" id="PRU00339"/>
    </source>
</evidence>